<reference evidence="3 4" key="1">
    <citation type="submission" date="2017-11" db="EMBL/GenBank/DDBJ databases">
        <title>Genome sequencing of a diverse group of Pseudomonas species.</title>
        <authorList>
            <person name="Loper J."/>
        </authorList>
    </citation>
    <scope>NUCLEOTIDE SEQUENCE [LARGE SCALE GENOMIC DNA]</scope>
    <source>
        <strain evidence="3 4">LMG 25716</strain>
    </source>
</reference>
<dbReference type="RefSeq" id="WP_100846832.1">
    <property type="nucleotide sequence ID" value="NZ_PHHE01000001.1"/>
</dbReference>
<dbReference type="Proteomes" id="UP000232455">
    <property type="component" value="Unassembled WGS sequence"/>
</dbReference>
<feature type="transmembrane region" description="Helical" evidence="1">
    <location>
        <begin position="187"/>
        <end position="207"/>
    </location>
</feature>
<evidence type="ECO:0000256" key="2">
    <source>
        <dbReference type="SAM" id="SignalP"/>
    </source>
</evidence>
<evidence type="ECO:0000313" key="4">
    <source>
        <dbReference type="Proteomes" id="UP000232455"/>
    </source>
</evidence>
<keyword evidence="2" id="KW-0732">Signal</keyword>
<dbReference type="EMBL" id="PHHE01000001">
    <property type="protein sequence ID" value="PKA70439.1"/>
    <property type="molecule type" value="Genomic_DNA"/>
</dbReference>
<gene>
    <name evidence="3" type="ORF">ATI02_3344</name>
</gene>
<keyword evidence="1" id="KW-1133">Transmembrane helix</keyword>
<accession>A0ABX4Q107</accession>
<feature type="chain" id="PRO_5045893906" description="Type III secretion protein" evidence="2">
    <location>
        <begin position="22"/>
        <end position="217"/>
    </location>
</feature>
<keyword evidence="1" id="KW-0472">Membrane</keyword>
<name>A0ABX4Q107_9PSED</name>
<comment type="caution">
    <text evidence="3">The sequence shown here is derived from an EMBL/GenBank/DDBJ whole genome shotgun (WGS) entry which is preliminary data.</text>
</comment>
<evidence type="ECO:0000256" key="1">
    <source>
        <dbReference type="SAM" id="Phobius"/>
    </source>
</evidence>
<feature type="transmembrane region" description="Helical" evidence="1">
    <location>
        <begin position="152"/>
        <end position="175"/>
    </location>
</feature>
<feature type="transmembrane region" description="Helical" evidence="1">
    <location>
        <begin position="73"/>
        <end position="94"/>
    </location>
</feature>
<protein>
    <recommendedName>
        <fullName evidence="5">Type III secretion protein</fullName>
    </recommendedName>
</protein>
<sequence length="217" mass="23101">MNARNVITFLTLLFLPAVAFASGEASNVISQLITSYQKLILTFGFLVGLGLTVSGGYKLTLMNEQGQKNAKTVPLMSLLAGALMMNAMASLGLFSETYFSTSDLCFVVKDGVVNSSCMSDEMSGITGELKTRIEKLSSGSTAQVFLTNVSNIVGLFQIIGLIYFLIGVYGLTQVANGSAQNGYGKPVITMFASSLIVALPHTVQIMIDTLETVGFNF</sequence>
<keyword evidence="1" id="KW-0812">Transmembrane</keyword>
<organism evidence="3 4">
    <name type="scientific">Pseudomonas baetica</name>
    <dbReference type="NCBI Taxonomy" id="674054"/>
    <lineage>
        <taxon>Bacteria</taxon>
        <taxon>Pseudomonadati</taxon>
        <taxon>Pseudomonadota</taxon>
        <taxon>Gammaproteobacteria</taxon>
        <taxon>Pseudomonadales</taxon>
        <taxon>Pseudomonadaceae</taxon>
        <taxon>Pseudomonas</taxon>
    </lineage>
</organism>
<keyword evidence="4" id="KW-1185">Reference proteome</keyword>
<proteinExistence type="predicted"/>
<feature type="transmembrane region" description="Helical" evidence="1">
    <location>
        <begin position="39"/>
        <end position="61"/>
    </location>
</feature>
<feature type="signal peptide" evidence="2">
    <location>
        <begin position="1"/>
        <end position="21"/>
    </location>
</feature>
<evidence type="ECO:0000313" key="3">
    <source>
        <dbReference type="EMBL" id="PKA70439.1"/>
    </source>
</evidence>
<evidence type="ECO:0008006" key="5">
    <source>
        <dbReference type="Google" id="ProtNLM"/>
    </source>
</evidence>